<dbReference type="EMBL" id="JAWXXV010000001">
    <property type="protein sequence ID" value="MDX5983706.1"/>
    <property type="molecule type" value="Genomic_DNA"/>
</dbReference>
<keyword evidence="3" id="KW-1185">Reference proteome</keyword>
<proteinExistence type="predicted"/>
<dbReference type="RefSeq" id="WP_010404580.1">
    <property type="nucleotide sequence ID" value="NZ_JAWXXV010000001.1"/>
</dbReference>
<comment type="caution">
    <text evidence="2">The sequence shown here is derived from an EMBL/GenBank/DDBJ whole genome shotgun (WGS) entry which is preliminary data.</text>
</comment>
<protein>
    <submittedName>
        <fullName evidence="2">Uncharacterized protein</fullName>
    </submittedName>
</protein>
<feature type="region of interest" description="Disordered" evidence="1">
    <location>
        <begin position="477"/>
        <end position="496"/>
    </location>
</feature>
<feature type="region of interest" description="Disordered" evidence="1">
    <location>
        <begin position="94"/>
        <end position="134"/>
    </location>
</feature>
<reference evidence="2 3" key="1">
    <citation type="submission" date="2023-11" db="EMBL/GenBank/DDBJ databases">
        <title>MicrobeMod: A computational toolkit for identifying prokaryotic methylation and restriction-modification with nanopore sequencing.</title>
        <authorList>
            <person name="Crits-Christoph A."/>
            <person name="Kang S.C."/>
            <person name="Lee H."/>
            <person name="Ostrov N."/>
        </authorList>
    </citation>
    <scope>NUCLEOTIDE SEQUENCE [LARGE SCALE GENOMIC DNA]</scope>
    <source>
        <strain evidence="2 3">ATCC 14820</strain>
    </source>
</reference>
<name>A0ABU4PHN3_9SPHN</name>
<feature type="region of interest" description="Disordered" evidence="1">
    <location>
        <begin position="642"/>
        <end position="687"/>
    </location>
</feature>
<feature type="compositionally biased region" description="Acidic residues" evidence="1">
    <location>
        <begin position="655"/>
        <end position="679"/>
    </location>
</feature>
<evidence type="ECO:0000256" key="1">
    <source>
        <dbReference type="SAM" id="MobiDB-lite"/>
    </source>
</evidence>
<gene>
    <name evidence="2" type="ORF">SIL82_05485</name>
</gene>
<dbReference type="Proteomes" id="UP001279660">
    <property type="component" value="Unassembled WGS sequence"/>
</dbReference>
<sequence length="687" mass="75944">MVKINPDDHVLPRPVERLPDYANAKARQSLAERLTDAFGLTESSATTISNAIVNPSEVRRSIGEPSDPDVERIPVPGGTLLGIRTQVWARRIMPDPRNPRTLPSRKHPFAVDPGTGDEDSRFRPVPEPQPLDWDRPQSAELAVEVESRHHLAWAAQQTAAYVLSENDWSISIRSQGVMEAVWLVATTFKHADGADPATTLTTAEGSSRATAVHKLLQVVSGDVPYDDNDAGMRARVKRLNDAFDRGERDSDTLVALRCERMPALILVGFEPYPGGTTGFPTAVRSFVALRHVDPPKPWGEGPENESLADEVLDELLRRGLITATEREYYAGSCTKAEARAAHLPDDPVLRAARLVHLFTAGDGEVFEAIRMAVTSQSTRKRMTPKLKNDLATALILRAVSKDRADVDQIRRYLRHAFGKAAHRRDAWTATSRSVADLENSALKEVAQAIATQGEEPGPASVELAVRAAFPLVVDGRLNADRGTSNNDQPDRRTPGEVLDAMRRNPQGVRQLARALRDYSEGVAIRAVGEDGAIRKLEGSSEEQVISDVWLRNEYPPAGKAKAARPGDSPTDRYDRAVVALADTMEELRRSYEALANVVGDDDQPIVDRRGVEDRLTGPWRDILRSVDEELILWSRTYRKRHGRANPVAAQPSDDAHDDEFDEEIEDQWDAEAGDEPEDGEERHSEEV</sequence>
<evidence type="ECO:0000313" key="2">
    <source>
        <dbReference type="EMBL" id="MDX5983706.1"/>
    </source>
</evidence>
<accession>A0ABU4PHN3</accession>
<organism evidence="2 3">
    <name type="scientific">Sphingomonas echinoides</name>
    <dbReference type="NCBI Taxonomy" id="59803"/>
    <lineage>
        <taxon>Bacteria</taxon>
        <taxon>Pseudomonadati</taxon>
        <taxon>Pseudomonadota</taxon>
        <taxon>Alphaproteobacteria</taxon>
        <taxon>Sphingomonadales</taxon>
        <taxon>Sphingomonadaceae</taxon>
        <taxon>Sphingomonas</taxon>
    </lineage>
</organism>
<evidence type="ECO:0000313" key="3">
    <source>
        <dbReference type="Proteomes" id="UP001279660"/>
    </source>
</evidence>